<evidence type="ECO:0000313" key="6">
    <source>
        <dbReference type="EMBL" id="MYH60360.1"/>
    </source>
</evidence>
<feature type="non-terminal residue" evidence="6">
    <location>
        <position position="1"/>
    </location>
</feature>
<evidence type="ECO:0000256" key="5">
    <source>
        <dbReference type="RuleBase" id="RU003512"/>
    </source>
</evidence>
<keyword evidence="3" id="KW-0479">Metal-binding</keyword>
<comment type="subcellular location">
    <subcellularLocation>
        <location evidence="1">Cell envelope</location>
    </subcellularLocation>
</comment>
<dbReference type="GO" id="GO:0046872">
    <property type="term" value="F:metal ion binding"/>
    <property type="evidence" value="ECO:0007669"/>
    <property type="project" value="UniProtKB-KW"/>
</dbReference>
<protein>
    <submittedName>
        <fullName evidence="6">Zinc ABC transporter substrate-binding protein</fullName>
    </submittedName>
</protein>
<dbReference type="PRINTS" id="PR00690">
    <property type="entry name" value="ADHESNFAMILY"/>
</dbReference>
<dbReference type="InterPro" id="IPR006127">
    <property type="entry name" value="ZnuA-like"/>
</dbReference>
<evidence type="ECO:0000256" key="4">
    <source>
        <dbReference type="ARBA" id="ARBA00022729"/>
    </source>
</evidence>
<comment type="caution">
    <text evidence="6">The sequence shown here is derived from an EMBL/GenBank/DDBJ whole genome shotgun (WGS) entry which is preliminary data.</text>
</comment>
<accession>A0A6B1FVT1</accession>
<dbReference type="SUPFAM" id="SSF53807">
    <property type="entry name" value="Helical backbone' metal receptor"/>
    <property type="match status" value="1"/>
</dbReference>
<dbReference type="InterPro" id="IPR050492">
    <property type="entry name" value="Bact_metal-bind_prot9"/>
</dbReference>
<dbReference type="Pfam" id="PF01297">
    <property type="entry name" value="ZnuA"/>
    <property type="match status" value="1"/>
</dbReference>
<proteinExistence type="inferred from homology"/>
<dbReference type="InterPro" id="IPR006129">
    <property type="entry name" value="AdhesinB"/>
</dbReference>
<dbReference type="Gene3D" id="3.40.50.1980">
    <property type="entry name" value="Nitrogenase molybdenum iron protein domain"/>
    <property type="match status" value="2"/>
</dbReference>
<keyword evidence="2 5" id="KW-0813">Transport</keyword>
<gene>
    <name evidence="6" type="ORF">F4148_00840</name>
</gene>
<dbReference type="PANTHER" id="PTHR42953:SF1">
    <property type="entry name" value="METAL-BINDING PROTEIN HI_0362-RELATED"/>
    <property type="match status" value="1"/>
</dbReference>
<sequence>HDEHDEDEHGHEGHHHGPLDPHFWFDPIRVKVAVNEVAARLSAIDPEGAETYLRNAAEYGEKLDELHAWTQEQVSTVAPERRLLVTSHDAFSYFAELYGFEIVGLVIPSLATHVEPSAEHIAELVDVVREHDLPALFGETTVSERLAQTIATETGAQLFRLFSGSLGPEGSGADTYLGMVRTNVERIVEALK</sequence>
<comment type="similarity">
    <text evidence="5">Belongs to the bacterial solute-binding protein 9 family.</text>
</comment>
<dbReference type="GO" id="GO:0030001">
    <property type="term" value="P:metal ion transport"/>
    <property type="evidence" value="ECO:0007669"/>
    <property type="project" value="InterPro"/>
</dbReference>
<dbReference type="EMBL" id="VYDA01000028">
    <property type="protein sequence ID" value="MYH60360.1"/>
    <property type="molecule type" value="Genomic_DNA"/>
</dbReference>
<keyword evidence="4" id="KW-0732">Signal</keyword>
<name>A0A6B1FVT1_9CHLR</name>
<evidence type="ECO:0000256" key="1">
    <source>
        <dbReference type="ARBA" id="ARBA00004196"/>
    </source>
</evidence>
<dbReference type="PANTHER" id="PTHR42953">
    <property type="entry name" value="HIGH-AFFINITY ZINC UPTAKE SYSTEM PROTEIN ZNUA-RELATED"/>
    <property type="match status" value="1"/>
</dbReference>
<organism evidence="6">
    <name type="scientific">Caldilineaceae bacterium SB0675_bin_29</name>
    <dbReference type="NCBI Taxonomy" id="2605266"/>
    <lineage>
        <taxon>Bacteria</taxon>
        <taxon>Bacillati</taxon>
        <taxon>Chloroflexota</taxon>
        <taxon>Caldilineae</taxon>
        <taxon>Caldilineales</taxon>
        <taxon>Caldilineaceae</taxon>
    </lineage>
</organism>
<dbReference type="GO" id="GO:0007155">
    <property type="term" value="P:cell adhesion"/>
    <property type="evidence" value="ECO:0007669"/>
    <property type="project" value="InterPro"/>
</dbReference>
<dbReference type="AlphaFoldDB" id="A0A6B1FVT1"/>
<dbReference type="GO" id="GO:0030313">
    <property type="term" value="C:cell envelope"/>
    <property type="evidence" value="ECO:0007669"/>
    <property type="project" value="UniProtKB-SubCell"/>
</dbReference>
<evidence type="ECO:0000256" key="3">
    <source>
        <dbReference type="ARBA" id="ARBA00022723"/>
    </source>
</evidence>
<evidence type="ECO:0000256" key="2">
    <source>
        <dbReference type="ARBA" id="ARBA00022448"/>
    </source>
</evidence>
<reference evidence="6" key="1">
    <citation type="submission" date="2019-09" db="EMBL/GenBank/DDBJ databases">
        <title>Characterisation of the sponge microbiome using genome-centric metagenomics.</title>
        <authorList>
            <person name="Engelberts J.P."/>
            <person name="Robbins S.J."/>
            <person name="De Goeij J.M."/>
            <person name="Aranda M."/>
            <person name="Bell S.C."/>
            <person name="Webster N.S."/>
        </authorList>
    </citation>
    <scope>NUCLEOTIDE SEQUENCE</scope>
    <source>
        <strain evidence="6">SB0675_bin_29</strain>
    </source>
</reference>
<dbReference type="InterPro" id="IPR006128">
    <property type="entry name" value="Lipoprotein_PsaA-like"/>
</dbReference>
<dbReference type="PRINTS" id="PR00691">
    <property type="entry name" value="ADHESINB"/>
</dbReference>